<protein>
    <submittedName>
        <fullName evidence="7">Dihydroorotase</fullName>
        <ecNumber evidence="7">3.5.2.3</ecNumber>
    </submittedName>
</protein>
<dbReference type="Pfam" id="PF01979">
    <property type="entry name" value="Amidohydro_1"/>
    <property type="match status" value="1"/>
</dbReference>
<evidence type="ECO:0000313" key="8">
    <source>
        <dbReference type="Proteomes" id="UP000001505"/>
    </source>
</evidence>
<evidence type="ECO:0000256" key="2">
    <source>
        <dbReference type="ARBA" id="ARBA00002368"/>
    </source>
</evidence>
<dbReference type="GO" id="GO:0006145">
    <property type="term" value="P:purine nucleobase catabolic process"/>
    <property type="evidence" value="ECO:0007669"/>
    <property type="project" value="TreeGrafter"/>
</dbReference>
<dbReference type="PROSITE" id="PS00482">
    <property type="entry name" value="DIHYDROOROTASE_1"/>
    <property type="match status" value="1"/>
</dbReference>
<keyword evidence="4" id="KW-0479">Metal-binding</keyword>
<proteinExistence type="inferred from homology"/>
<dbReference type="EC" id="3.5.2.3" evidence="7"/>
<dbReference type="SUPFAM" id="SSF51556">
    <property type="entry name" value="Metallo-dependent hydrolases"/>
    <property type="match status" value="1"/>
</dbReference>
<evidence type="ECO:0000256" key="4">
    <source>
        <dbReference type="ARBA" id="ARBA00022723"/>
    </source>
</evidence>
<reference evidence="7 8" key="1">
    <citation type="journal article" date="2010" name="PLoS ONE">
        <title>The Waddlia genome: a window into chlamydial biology.</title>
        <authorList>
            <person name="Bertelli C."/>
            <person name="Collyn F."/>
            <person name="Croxatto A."/>
            <person name="Ruckert C."/>
            <person name="Polkinghorne A."/>
            <person name="Kebbi-Beghdadi C."/>
            <person name="Goesmann A."/>
            <person name="Vaughan L."/>
            <person name="Greub G."/>
        </authorList>
    </citation>
    <scope>NUCLEOTIDE SEQUENCE [LARGE SCALE GENOMIC DNA]</scope>
    <source>
        <strain evidence="8">ATCC VR-1470 / WSU 86-1044</strain>
    </source>
</reference>
<organism evidence="7 8">
    <name type="scientific">Waddlia chondrophila (strain ATCC VR-1470 / WSU 86-1044)</name>
    <dbReference type="NCBI Taxonomy" id="716544"/>
    <lineage>
        <taxon>Bacteria</taxon>
        <taxon>Pseudomonadati</taxon>
        <taxon>Chlamydiota</taxon>
        <taxon>Chlamydiia</taxon>
        <taxon>Parachlamydiales</taxon>
        <taxon>Waddliaceae</taxon>
        <taxon>Waddlia</taxon>
    </lineage>
</organism>
<gene>
    <name evidence="7" type="primary">pyrC</name>
    <name evidence="7" type="ordered locus">wcw_0339</name>
</gene>
<dbReference type="GO" id="GO:0005737">
    <property type="term" value="C:cytoplasm"/>
    <property type="evidence" value="ECO:0007669"/>
    <property type="project" value="TreeGrafter"/>
</dbReference>
<dbReference type="GO" id="GO:0004151">
    <property type="term" value="F:dihydroorotase activity"/>
    <property type="evidence" value="ECO:0007669"/>
    <property type="project" value="UniProtKB-EC"/>
</dbReference>
<dbReference type="AlphaFoldDB" id="D6YUA2"/>
<dbReference type="SUPFAM" id="SSF51338">
    <property type="entry name" value="Composite domain of metallo-dependent hydrolases"/>
    <property type="match status" value="1"/>
</dbReference>
<dbReference type="eggNOG" id="COG0044">
    <property type="taxonomic scope" value="Bacteria"/>
</dbReference>
<comment type="similarity">
    <text evidence="3">Belongs to the metallo-dependent hydrolases superfamily. DHOase family. Class I DHOase subfamily.</text>
</comment>
<comment type="cofactor">
    <cofactor evidence="1">
        <name>Zn(2+)</name>
        <dbReference type="ChEBI" id="CHEBI:29105"/>
    </cofactor>
</comment>
<dbReference type="InterPro" id="IPR002195">
    <property type="entry name" value="Dihydroorotase_CS"/>
</dbReference>
<dbReference type="PANTHER" id="PTHR43668">
    <property type="entry name" value="ALLANTOINASE"/>
    <property type="match status" value="1"/>
</dbReference>
<dbReference type="STRING" id="716544.wcw_0339"/>
<dbReference type="NCBIfam" id="TIGR00857">
    <property type="entry name" value="pyrC_multi"/>
    <property type="match status" value="1"/>
</dbReference>
<keyword evidence="5 7" id="KW-0378">Hydrolase</keyword>
<dbReference type="InterPro" id="IPR032466">
    <property type="entry name" value="Metal_Hydrolase"/>
</dbReference>
<evidence type="ECO:0000256" key="5">
    <source>
        <dbReference type="ARBA" id="ARBA00022801"/>
    </source>
</evidence>
<dbReference type="EMBL" id="CP001928">
    <property type="protein sequence ID" value="ADI37713.1"/>
    <property type="molecule type" value="Genomic_DNA"/>
</dbReference>
<evidence type="ECO:0000256" key="3">
    <source>
        <dbReference type="ARBA" id="ARBA00010286"/>
    </source>
</evidence>
<evidence type="ECO:0000313" key="7">
    <source>
        <dbReference type="EMBL" id="ADI37713.1"/>
    </source>
</evidence>
<evidence type="ECO:0000259" key="6">
    <source>
        <dbReference type="Pfam" id="PF01979"/>
    </source>
</evidence>
<dbReference type="RefSeq" id="WP_013181441.1">
    <property type="nucleotide sequence ID" value="NC_014225.1"/>
</dbReference>
<comment type="function">
    <text evidence="2">Catalyzes the reversible cyclization of carbamoyl aspartate to dihydroorotate.</text>
</comment>
<dbReference type="OrthoDB" id="9765462at2"/>
<dbReference type="KEGG" id="wch:wcw_0339"/>
<dbReference type="InterPro" id="IPR050138">
    <property type="entry name" value="DHOase/Allantoinase_Hydrolase"/>
</dbReference>
<dbReference type="InterPro" id="IPR006680">
    <property type="entry name" value="Amidohydro-rel"/>
</dbReference>
<dbReference type="HOGENOM" id="CLU_015572_1_1_0"/>
<dbReference type="PROSITE" id="PS00483">
    <property type="entry name" value="DIHYDROOROTASE_2"/>
    <property type="match status" value="1"/>
</dbReference>
<dbReference type="Proteomes" id="UP000001505">
    <property type="component" value="Chromosome"/>
</dbReference>
<sequence>MIRLKNVMTLGNGVEDLLVRSEKEMAIDCEKRLVRLPGLIDAHVHFRTPGSEHKENWISGAKAAIRGGITTVFDMPNNQPPCVDPESFQQKKLLIDKQLKECGIPLNYKLFFGADKDRILSVGQISSEVIGIKIFMGSSTGGLVMEDLESIDRAFELAAQHNLMVAVHAEDEKILKERQKKFANEKNPAIHSKIRDRSAAIKATELAIALADKYNTRVYILHLSTKEELSLVRQARKQQILVFAETTPHHLFLNEEAYEKWGTKVQVNPPLRTKKDQEALWEAIHDETIDSIGSDHAPHTLDEKKLPFGKAPSGIPGIETTLPLLLNACNEGKISLEQVVKLMRINLEHIYNLCRSSDAVLVDMEMEKTVSDIDMLTKCGWSPYSGMTLKGWPVYTILNGNPFKAEDATPL</sequence>
<dbReference type="Gene3D" id="3.20.20.140">
    <property type="entry name" value="Metal-dependent hydrolases"/>
    <property type="match status" value="1"/>
</dbReference>
<keyword evidence="8" id="KW-1185">Reference proteome</keyword>
<dbReference type="PANTHER" id="PTHR43668:SF2">
    <property type="entry name" value="ALLANTOINASE"/>
    <property type="match status" value="1"/>
</dbReference>
<dbReference type="GO" id="GO:0004038">
    <property type="term" value="F:allantoinase activity"/>
    <property type="evidence" value="ECO:0007669"/>
    <property type="project" value="TreeGrafter"/>
</dbReference>
<feature type="domain" description="Amidohydrolase-related" evidence="6">
    <location>
        <begin position="36"/>
        <end position="354"/>
    </location>
</feature>
<dbReference type="InterPro" id="IPR011059">
    <property type="entry name" value="Metal-dep_hydrolase_composite"/>
</dbReference>
<dbReference type="CDD" id="cd01318">
    <property type="entry name" value="DHOase_IIb"/>
    <property type="match status" value="1"/>
</dbReference>
<accession>D6YUA2</accession>
<name>D6YUA2_WADCW</name>
<evidence type="ECO:0000256" key="1">
    <source>
        <dbReference type="ARBA" id="ARBA00001947"/>
    </source>
</evidence>
<dbReference type="GO" id="GO:0046872">
    <property type="term" value="F:metal ion binding"/>
    <property type="evidence" value="ECO:0007669"/>
    <property type="project" value="UniProtKB-KW"/>
</dbReference>